<evidence type="ECO:0000313" key="2">
    <source>
        <dbReference type="EMBL" id="EKU27707.1"/>
    </source>
</evidence>
<feature type="transmembrane region" description="Helical" evidence="1">
    <location>
        <begin position="70"/>
        <end position="90"/>
    </location>
</feature>
<keyword evidence="1" id="KW-0472">Membrane</keyword>
<gene>
    <name evidence="2" type="ORF">C683_0488</name>
</gene>
<feature type="transmembrane region" description="Helical" evidence="1">
    <location>
        <begin position="128"/>
        <end position="152"/>
    </location>
</feature>
<dbReference type="STRING" id="1234409.C683_0488"/>
<proteinExistence type="predicted"/>
<keyword evidence="3" id="KW-1185">Reference proteome</keyword>
<dbReference type="InterPro" id="IPR010387">
    <property type="entry name" value="QueT"/>
</dbReference>
<dbReference type="PANTHER" id="PTHR40044">
    <property type="entry name" value="INTEGRAL MEMBRANE PROTEIN-RELATED"/>
    <property type="match status" value="1"/>
</dbReference>
<dbReference type="AlphaFoldDB" id="K8ZCD6"/>
<keyword evidence="1" id="KW-1133">Transmembrane helix</keyword>
<accession>K8ZCD6</accession>
<feature type="transmembrane region" description="Helical" evidence="1">
    <location>
        <begin position="102"/>
        <end position="122"/>
    </location>
</feature>
<sequence>MKIKTKELTKMALIAGIYVVLSLFTAPLCFGAIQIRLAEMLNLLVAVNKRYIIAVTLGCMITNCFSPLGIVDVVIGGGSTFVALFIGYHLSKNKPSLLTRMLIIGACVTLGTIAVAAELYYISHLPFWMTYGTVAAGEVLSLVLGGVILLLLKKTNHLKLLA</sequence>
<dbReference type="OrthoDB" id="1706970at2"/>
<dbReference type="PIRSF" id="PIRSF031501">
    <property type="entry name" value="QueT"/>
    <property type="match status" value="1"/>
</dbReference>
<evidence type="ECO:0000256" key="1">
    <source>
        <dbReference type="SAM" id="Phobius"/>
    </source>
</evidence>
<dbReference type="RefSeq" id="WP_009489303.1">
    <property type="nucleotide sequence ID" value="NZ_AMYT01000011.1"/>
</dbReference>
<protein>
    <submittedName>
        <fullName evidence="2">Substrate-specific component QueT of predicted queuosine-regulated ECF transporter</fullName>
    </submittedName>
</protein>
<dbReference type="Pfam" id="PF06177">
    <property type="entry name" value="QueT"/>
    <property type="match status" value="1"/>
</dbReference>
<dbReference type="Gene3D" id="1.10.1760.20">
    <property type="match status" value="1"/>
</dbReference>
<dbReference type="eggNOG" id="COG4708">
    <property type="taxonomic scope" value="Bacteria"/>
</dbReference>
<dbReference type="Proteomes" id="UP000016057">
    <property type="component" value="Unassembled WGS sequence"/>
</dbReference>
<dbReference type="EMBL" id="AMYT01000011">
    <property type="protein sequence ID" value="EKU27707.1"/>
    <property type="molecule type" value="Genomic_DNA"/>
</dbReference>
<name>K8ZCD6_9ENTE</name>
<comment type="caution">
    <text evidence="2">The sequence shown here is derived from an EMBL/GenBank/DDBJ whole genome shotgun (WGS) entry which is preliminary data.</text>
</comment>
<reference evidence="2 3" key="1">
    <citation type="journal article" date="2013" name="Genome Announc.">
        <title>Draft Genome Sequence of Catellicoccus marimammalium, a Novel Species Commonly Found in Gull Feces.</title>
        <authorList>
            <person name="Weigand M.R."/>
            <person name="Ryu H."/>
            <person name="Bozcek L."/>
            <person name="Konstantinidis K.T."/>
            <person name="Santo Domingo J.W."/>
        </authorList>
    </citation>
    <scope>NUCLEOTIDE SEQUENCE [LARGE SCALE GENOMIC DNA]</scope>
    <source>
        <strain evidence="2 3">M35/04/3</strain>
    </source>
</reference>
<dbReference type="PANTHER" id="PTHR40044:SF1">
    <property type="entry name" value="INTEGRAL MEMBRANE PROTEIN"/>
    <property type="match status" value="1"/>
</dbReference>
<evidence type="ECO:0000313" key="3">
    <source>
        <dbReference type="Proteomes" id="UP000016057"/>
    </source>
</evidence>
<dbReference type="PATRIC" id="fig|1234409.3.peg.456"/>
<organism evidence="2 3">
    <name type="scientific">Catellicoccus marimammalium M35/04/3</name>
    <dbReference type="NCBI Taxonomy" id="1234409"/>
    <lineage>
        <taxon>Bacteria</taxon>
        <taxon>Bacillati</taxon>
        <taxon>Bacillota</taxon>
        <taxon>Bacilli</taxon>
        <taxon>Lactobacillales</taxon>
        <taxon>Enterococcaceae</taxon>
        <taxon>Catellicoccus</taxon>
    </lineage>
</organism>
<keyword evidence="1" id="KW-0812">Transmembrane</keyword>